<dbReference type="Pfam" id="PF00356">
    <property type="entry name" value="LacI"/>
    <property type="match status" value="1"/>
</dbReference>
<evidence type="ECO:0000256" key="1">
    <source>
        <dbReference type="ARBA" id="ARBA00023015"/>
    </source>
</evidence>
<proteinExistence type="predicted"/>
<evidence type="ECO:0000313" key="5">
    <source>
        <dbReference type="EMBL" id="SDS74048.1"/>
    </source>
</evidence>
<dbReference type="SUPFAM" id="SSF53822">
    <property type="entry name" value="Periplasmic binding protein-like I"/>
    <property type="match status" value="1"/>
</dbReference>
<dbReference type="InterPro" id="IPR028082">
    <property type="entry name" value="Peripla_BP_I"/>
</dbReference>
<dbReference type="PANTHER" id="PTHR30146:SF109">
    <property type="entry name" value="HTH-TYPE TRANSCRIPTIONAL REGULATOR GALS"/>
    <property type="match status" value="1"/>
</dbReference>
<dbReference type="PANTHER" id="PTHR30146">
    <property type="entry name" value="LACI-RELATED TRANSCRIPTIONAL REPRESSOR"/>
    <property type="match status" value="1"/>
</dbReference>
<dbReference type="EMBL" id="LT629732">
    <property type="protein sequence ID" value="SDS74048.1"/>
    <property type="molecule type" value="Genomic_DNA"/>
</dbReference>
<dbReference type="InterPro" id="IPR000843">
    <property type="entry name" value="HTH_LacI"/>
</dbReference>
<dbReference type="GO" id="GO:0003700">
    <property type="term" value="F:DNA-binding transcription factor activity"/>
    <property type="evidence" value="ECO:0007669"/>
    <property type="project" value="TreeGrafter"/>
</dbReference>
<evidence type="ECO:0000259" key="4">
    <source>
        <dbReference type="PROSITE" id="PS50932"/>
    </source>
</evidence>
<dbReference type="AlphaFoldDB" id="A0A1H1UND8"/>
<keyword evidence="1" id="KW-0805">Transcription regulation</keyword>
<accession>A0A1H1UND8</accession>
<dbReference type="PROSITE" id="PS00356">
    <property type="entry name" value="HTH_LACI_1"/>
    <property type="match status" value="1"/>
</dbReference>
<dbReference type="RefSeq" id="WP_092654868.1">
    <property type="nucleotide sequence ID" value="NZ_LT629732.1"/>
</dbReference>
<evidence type="ECO:0000256" key="2">
    <source>
        <dbReference type="ARBA" id="ARBA00023125"/>
    </source>
</evidence>
<sequence length="337" mass="35761">MAVTIEDVARRAGVSRGTVSNVLNRPDVVSEATRARVLAAMSDLDFIPSQPARMLGGLRNRSIGLVMHDVGHPFFAEIARGVEDVTIRENYVLTLTSTRDDAERERSSLRLLIAQQVSGILLIPTASGAGEVQQVRERGVAAVLLDHEGGAGECSVAVDDIRGGIAATQHLLSLGHRRLAFVGGPGRGRQHSDRLSGMRSALTTAGGRVRPGVQVVTVPADTIACGEEAARSLLADSARRSRPTGILCGNDLLAVGLMRGLGSAGVSVPDDVAVVGYDDIELATLVGTPITSVRQPMYEMGHTAAELLVSEIRDRGHTHRNVRFVPELVVRDSTVRP</sequence>
<keyword evidence="6" id="KW-1185">Reference proteome</keyword>
<evidence type="ECO:0000313" key="6">
    <source>
        <dbReference type="Proteomes" id="UP000198983"/>
    </source>
</evidence>
<dbReference type="Proteomes" id="UP000198983">
    <property type="component" value="Chromosome I"/>
</dbReference>
<dbReference type="CDD" id="cd01392">
    <property type="entry name" value="HTH_LacI"/>
    <property type="match status" value="1"/>
</dbReference>
<reference evidence="5 6" key="1">
    <citation type="submission" date="2016-10" db="EMBL/GenBank/DDBJ databases">
        <authorList>
            <person name="de Groot N.N."/>
        </authorList>
    </citation>
    <scope>NUCLEOTIDE SEQUENCE [LARGE SCALE GENOMIC DNA]</scope>
    <source>
        <strain evidence="5 6">DSM 22024</strain>
    </source>
</reference>
<evidence type="ECO:0000256" key="3">
    <source>
        <dbReference type="ARBA" id="ARBA00023163"/>
    </source>
</evidence>
<dbReference type="OrthoDB" id="37081at2"/>
<keyword evidence="3" id="KW-0804">Transcription</keyword>
<organism evidence="5 6">
    <name type="scientific">Actinopolymorpha singaporensis</name>
    <dbReference type="NCBI Taxonomy" id="117157"/>
    <lineage>
        <taxon>Bacteria</taxon>
        <taxon>Bacillati</taxon>
        <taxon>Actinomycetota</taxon>
        <taxon>Actinomycetes</taxon>
        <taxon>Propionibacteriales</taxon>
        <taxon>Actinopolymorphaceae</taxon>
        <taxon>Actinopolymorpha</taxon>
    </lineage>
</organism>
<dbReference type="SUPFAM" id="SSF47413">
    <property type="entry name" value="lambda repressor-like DNA-binding domains"/>
    <property type="match status" value="1"/>
</dbReference>
<dbReference type="Gene3D" id="3.40.50.2300">
    <property type="match status" value="2"/>
</dbReference>
<dbReference type="PRINTS" id="PR00036">
    <property type="entry name" value="HTHLACI"/>
</dbReference>
<dbReference type="GO" id="GO:0000976">
    <property type="term" value="F:transcription cis-regulatory region binding"/>
    <property type="evidence" value="ECO:0007669"/>
    <property type="project" value="TreeGrafter"/>
</dbReference>
<dbReference type="Gene3D" id="1.10.260.40">
    <property type="entry name" value="lambda repressor-like DNA-binding domains"/>
    <property type="match status" value="1"/>
</dbReference>
<dbReference type="PROSITE" id="PS50932">
    <property type="entry name" value="HTH_LACI_2"/>
    <property type="match status" value="1"/>
</dbReference>
<dbReference type="InterPro" id="IPR010982">
    <property type="entry name" value="Lambda_DNA-bd_dom_sf"/>
</dbReference>
<dbReference type="SMART" id="SM00354">
    <property type="entry name" value="HTH_LACI"/>
    <property type="match status" value="1"/>
</dbReference>
<keyword evidence="2" id="KW-0238">DNA-binding</keyword>
<dbReference type="Pfam" id="PF13377">
    <property type="entry name" value="Peripla_BP_3"/>
    <property type="match status" value="1"/>
</dbReference>
<name>A0A1H1UND8_9ACTN</name>
<gene>
    <name evidence="5" type="ORF">SAMN04489717_3707</name>
</gene>
<dbReference type="InterPro" id="IPR046335">
    <property type="entry name" value="LacI/GalR-like_sensor"/>
</dbReference>
<protein>
    <submittedName>
        <fullName evidence="5">Transcriptional regulator, LacI family</fullName>
    </submittedName>
</protein>
<feature type="domain" description="HTH lacI-type" evidence="4">
    <location>
        <begin position="3"/>
        <end position="57"/>
    </location>
</feature>
<dbReference type="STRING" id="117157.SAMN04489717_3707"/>